<dbReference type="Proteomes" id="UP000290204">
    <property type="component" value="Unassembled WGS sequence"/>
</dbReference>
<evidence type="ECO:0000313" key="2">
    <source>
        <dbReference type="Proteomes" id="UP000290204"/>
    </source>
</evidence>
<accession>A0A4Q1CJN6</accession>
<name>A0A4Q1CJN6_9BACT</name>
<dbReference type="RefSeq" id="WP_129130548.1">
    <property type="nucleotide sequence ID" value="NZ_SDHW01000002.1"/>
</dbReference>
<evidence type="ECO:0000313" key="1">
    <source>
        <dbReference type="EMBL" id="RXK60587.1"/>
    </source>
</evidence>
<organism evidence="1 2">
    <name type="scientific">Lacibacter luteus</name>
    <dbReference type="NCBI Taxonomy" id="2508719"/>
    <lineage>
        <taxon>Bacteria</taxon>
        <taxon>Pseudomonadati</taxon>
        <taxon>Bacteroidota</taxon>
        <taxon>Chitinophagia</taxon>
        <taxon>Chitinophagales</taxon>
        <taxon>Chitinophagaceae</taxon>
        <taxon>Lacibacter</taxon>
    </lineage>
</organism>
<comment type="caution">
    <text evidence="1">The sequence shown here is derived from an EMBL/GenBank/DDBJ whole genome shotgun (WGS) entry which is preliminary data.</text>
</comment>
<protein>
    <submittedName>
        <fullName evidence="1">Uncharacterized protein</fullName>
    </submittedName>
</protein>
<dbReference type="AlphaFoldDB" id="A0A4Q1CJN6"/>
<dbReference type="EMBL" id="SDHW01000002">
    <property type="protein sequence ID" value="RXK60587.1"/>
    <property type="molecule type" value="Genomic_DNA"/>
</dbReference>
<keyword evidence="2" id="KW-1185">Reference proteome</keyword>
<reference evidence="1 2" key="1">
    <citation type="submission" date="2019-01" db="EMBL/GenBank/DDBJ databases">
        <title>Lacibacter sp. strain TTM-7.</title>
        <authorList>
            <person name="Chen W.-M."/>
        </authorList>
    </citation>
    <scope>NUCLEOTIDE SEQUENCE [LARGE SCALE GENOMIC DNA]</scope>
    <source>
        <strain evidence="1 2">TTM-7</strain>
    </source>
</reference>
<proteinExistence type="predicted"/>
<sequence>MNEKHFTDRQPPATHDCNEHKCPNCFQYRGCVHQSYPLIAAAINEAAVLLQQQNNTDEEEMQHRAA</sequence>
<dbReference type="OrthoDB" id="9878859at2"/>
<gene>
    <name evidence="1" type="ORF">ESA94_08975</name>
</gene>